<proteinExistence type="predicted"/>
<dbReference type="Proteomes" id="UP000002539">
    <property type="component" value="Segment"/>
</dbReference>
<dbReference type="RefSeq" id="YP_655275.1">
    <property type="nucleotide sequence ID" value="NC_008198.1"/>
</dbReference>
<sequence length="261" mass="29516">MTLDALASLPGVAVIQLPEPTEAVTMQDCAGSGKPFKPGTLSRDGEVAKCSACRTNRYVRDDGSMWAPSGARCCGCGYRGESMILSHVRTELERSRNHRFYDRPVNKNVQAMYVWWEYMDEIDLVNGENDTMRITLTEEEVHPPPGDLFHEKPKVIRAIQTWTKISLEYQINGAYVDLRTLSAAESIRDDRWIPLEQYQIQRYCIQGRIRPGGNGYEPYRIVILAGEVSPPGVWYPWPGQPEGVPNEVLDGTYHGMFMADK</sequence>
<protein>
    <submittedName>
        <fullName evidence="1">Uncharacterized protein</fullName>
    </submittedName>
</protein>
<dbReference type="EMBL" id="DQ398047">
    <property type="protein sequence ID" value="ABD58495.1"/>
    <property type="molecule type" value="Genomic_DNA"/>
</dbReference>
<gene>
    <name evidence="1" type="primary">79</name>
    <name evidence="1" type="ORF">PBI_PBI1_79</name>
</gene>
<reference evidence="1 2" key="1">
    <citation type="journal article" date="2006" name="PLoS Genet.">
        <title>Exploring the mycobacteriophage metaproteome: phage genomics as an educational platform.</title>
        <authorList>
            <person name="Hatfull G.F."/>
            <person name="Pedulla M.L."/>
            <person name="Jacobs-Sera D."/>
            <person name="Cichon P.M."/>
            <person name="Foley A."/>
            <person name="Ford M.E."/>
            <person name="Gonda R.M."/>
            <person name="Houtz J.M."/>
            <person name="Hryckowian A.J."/>
            <person name="Kelchner V.A."/>
            <person name="Namburi S."/>
            <person name="Pajcini K.V."/>
            <person name="Popovich M.G."/>
            <person name="Schleicher D.T."/>
            <person name="Simanek B.Z."/>
            <person name="Smith A.L."/>
            <person name="Zdanowicz G.M."/>
            <person name="Kumar V."/>
            <person name="Peebles C.L."/>
            <person name="Jacobs W.R.Jr."/>
            <person name="Lawrence J.G."/>
            <person name="Hendrix R.W."/>
        </authorList>
    </citation>
    <scope>NUCLEOTIDE SEQUENCE [LARGE SCALE GENOMIC DNA]</scope>
</reference>
<evidence type="ECO:0000313" key="2">
    <source>
        <dbReference type="Proteomes" id="UP000002539"/>
    </source>
</evidence>
<accession>Q19Z88</accession>
<evidence type="ECO:0000313" key="1">
    <source>
        <dbReference type="EMBL" id="ABD58495.1"/>
    </source>
</evidence>
<dbReference type="KEGG" id="vg:4157467"/>
<organism evidence="1 2">
    <name type="scientific">Mycobacterium phage PBI1</name>
    <dbReference type="NCBI Taxonomy" id="373410"/>
    <lineage>
        <taxon>Viruses</taxon>
        <taxon>Duplodnaviria</taxon>
        <taxon>Heunggongvirae</taxon>
        <taxon>Uroviricota</taxon>
        <taxon>Caudoviricetes</taxon>
        <taxon>Dclasvirinae</taxon>
        <taxon>Plotvirus</taxon>
        <taxon>Mycobacterium virus PBI1</taxon>
    </lineage>
</organism>
<name>Q19Z88_9CAUD</name>